<organism evidence="4 5">
    <name type="scientific">Eiseniibacteriota bacterium</name>
    <dbReference type="NCBI Taxonomy" id="2212470"/>
    <lineage>
        <taxon>Bacteria</taxon>
        <taxon>Candidatus Eiseniibacteriota</taxon>
    </lineage>
</organism>
<name>A0A538SPI5_UNCEI</name>
<comment type="caution">
    <text evidence="4">The sequence shown here is derived from an EMBL/GenBank/DDBJ whole genome shotgun (WGS) entry which is preliminary data.</text>
</comment>
<feature type="domain" description="Hydantoinase A/oxoprolinase" evidence="2">
    <location>
        <begin position="269"/>
        <end position="542"/>
    </location>
</feature>
<dbReference type="PANTHER" id="PTHR11365">
    <property type="entry name" value="5-OXOPROLINASE RELATED"/>
    <property type="match status" value="1"/>
</dbReference>
<dbReference type="InterPro" id="IPR045079">
    <property type="entry name" value="Oxoprolinase-like"/>
</dbReference>
<sequence length="734" mass="77245">MAQASRVAVERMTNGSGTRDRARRSRPRAVARLSRAEAGAGARVASERPKTGGRRPRVLQRPSDGSSSPRPEARRVAPRAVGVDTGGTFTDFVALAGGRLVALKLPSTPRSPERAVLEGLRRLGAGRATRVRHGSTVATNTLLERSGARVALVTTAGFEDLIEIGRQDRPDLYALAPRRAEPLVPASRRVGVSERTGPKGEILEPLGPAGLRKAASETRESRPQAIAIGLLHAYANPAHERRLERALARLGVPVTRSSAVCPEVREYERLSTTVANAYLIPRVASYLTRLSRGTPASLEIVLSHGGTTTPARAAREPVTQLLSGPAGGLKAARDVARACGFERALTLDIGGTSTDCGFVAGELPRRRAREVAGFPIQLPSLDLHTIGAGGGSIAAVDAGGLLHVGPQSAGAVPGPACYGRGGPPTVTDALVVLGRIPGQSMAGGALRLDRRAAARALAALGRRLGGMGALEAADGVIEVAEFHMAAALRRVSVERGEDPRGAGLVAFGGAGGLHACALADSLGCAVVLFPRHAGLLSAIGALNGGSRRERSRSVLIEASEETSLGRALDELQAAMLAEFSPSERARVRLERWAEVRYRGQSHELSLPYGPGLEERFHREHARRFGFADRRSGVEVVTVDVRGALPGDELPGGGDSVPTRRLGEPRDTARVHHDGRWLRAPVWQRAALPARFSAPGPGIVAEEGATLWIAPGWTARLHGTGTLVLVRARPARGPR</sequence>
<dbReference type="Pfam" id="PF01968">
    <property type="entry name" value="Hydantoinase_A"/>
    <property type="match status" value="1"/>
</dbReference>
<dbReference type="InterPro" id="IPR002821">
    <property type="entry name" value="Hydantoinase_A"/>
</dbReference>
<dbReference type="GO" id="GO:0005829">
    <property type="term" value="C:cytosol"/>
    <property type="evidence" value="ECO:0007669"/>
    <property type="project" value="TreeGrafter"/>
</dbReference>
<evidence type="ECO:0000259" key="3">
    <source>
        <dbReference type="Pfam" id="PF05378"/>
    </source>
</evidence>
<dbReference type="Proteomes" id="UP000320184">
    <property type="component" value="Unassembled WGS sequence"/>
</dbReference>
<dbReference type="InterPro" id="IPR008040">
    <property type="entry name" value="Hydant_A_N"/>
</dbReference>
<dbReference type="GO" id="GO:0006749">
    <property type="term" value="P:glutathione metabolic process"/>
    <property type="evidence" value="ECO:0007669"/>
    <property type="project" value="TreeGrafter"/>
</dbReference>
<protein>
    <submittedName>
        <fullName evidence="4">Hydantoinase/oxoprolinase family protein</fullName>
    </submittedName>
</protein>
<accession>A0A538SPI5</accession>
<evidence type="ECO:0000313" key="5">
    <source>
        <dbReference type="Proteomes" id="UP000320184"/>
    </source>
</evidence>
<gene>
    <name evidence="4" type="ORF">E6K73_01665</name>
</gene>
<feature type="region of interest" description="Disordered" evidence="1">
    <location>
        <begin position="1"/>
        <end position="81"/>
    </location>
</feature>
<dbReference type="PANTHER" id="PTHR11365:SF23">
    <property type="entry name" value="HYPOTHETICAL 5-OXOPROLINASE (EUROFUNG)-RELATED"/>
    <property type="match status" value="1"/>
</dbReference>
<feature type="domain" description="Hydantoinase/oxoprolinase N-terminal" evidence="3">
    <location>
        <begin position="81"/>
        <end position="249"/>
    </location>
</feature>
<evidence type="ECO:0000313" key="4">
    <source>
        <dbReference type="EMBL" id="TMQ53276.1"/>
    </source>
</evidence>
<dbReference type="EMBL" id="VBOT01000021">
    <property type="protein sequence ID" value="TMQ53276.1"/>
    <property type="molecule type" value="Genomic_DNA"/>
</dbReference>
<evidence type="ECO:0000256" key="1">
    <source>
        <dbReference type="SAM" id="MobiDB-lite"/>
    </source>
</evidence>
<feature type="region of interest" description="Disordered" evidence="1">
    <location>
        <begin position="644"/>
        <end position="667"/>
    </location>
</feature>
<dbReference type="GO" id="GO:0017168">
    <property type="term" value="F:5-oxoprolinase (ATP-hydrolyzing) activity"/>
    <property type="evidence" value="ECO:0007669"/>
    <property type="project" value="TreeGrafter"/>
</dbReference>
<dbReference type="AlphaFoldDB" id="A0A538SPI5"/>
<proteinExistence type="predicted"/>
<evidence type="ECO:0000259" key="2">
    <source>
        <dbReference type="Pfam" id="PF01968"/>
    </source>
</evidence>
<reference evidence="4 5" key="1">
    <citation type="journal article" date="2019" name="Nat. Microbiol.">
        <title>Mediterranean grassland soil C-N compound turnover is dependent on rainfall and depth, and is mediated by genomically divergent microorganisms.</title>
        <authorList>
            <person name="Diamond S."/>
            <person name="Andeer P.F."/>
            <person name="Li Z."/>
            <person name="Crits-Christoph A."/>
            <person name="Burstein D."/>
            <person name="Anantharaman K."/>
            <person name="Lane K.R."/>
            <person name="Thomas B.C."/>
            <person name="Pan C."/>
            <person name="Northen T.R."/>
            <person name="Banfield J.F."/>
        </authorList>
    </citation>
    <scope>NUCLEOTIDE SEQUENCE [LARGE SCALE GENOMIC DNA]</scope>
    <source>
        <strain evidence="4">WS_3</strain>
    </source>
</reference>
<dbReference type="Pfam" id="PF05378">
    <property type="entry name" value="Hydant_A_N"/>
    <property type="match status" value="1"/>
</dbReference>